<evidence type="ECO:0000259" key="1">
    <source>
        <dbReference type="Pfam" id="PF05368"/>
    </source>
</evidence>
<proteinExistence type="predicted"/>
<dbReference type="AlphaFoldDB" id="A0A5M3YVT8"/>
<dbReference type="InterPro" id="IPR036291">
    <property type="entry name" value="NAD(P)-bd_dom_sf"/>
</dbReference>
<dbReference type="VEuPathDB" id="FungiDB:ATEG_02690"/>
<dbReference type="Gene3D" id="3.90.25.10">
    <property type="entry name" value="UDP-galactose 4-epimerase, domain 1"/>
    <property type="match status" value="1"/>
</dbReference>
<reference evidence="2 3" key="1">
    <citation type="submission" date="2020-01" db="EMBL/GenBank/DDBJ databases">
        <title>Aspergillus terreus IFO 6365 whole genome shotgun sequence.</title>
        <authorList>
            <person name="Kanamasa S."/>
            <person name="Takahashi H."/>
        </authorList>
    </citation>
    <scope>NUCLEOTIDE SEQUENCE [LARGE SCALE GENOMIC DNA]</scope>
    <source>
        <strain evidence="2 3">IFO 6365</strain>
    </source>
</reference>
<dbReference type="PANTHER" id="PTHR47129">
    <property type="entry name" value="QUINONE OXIDOREDUCTASE 2"/>
    <property type="match status" value="1"/>
</dbReference>
<keyword evidence="3" id="KW-1185">Reference proteome</keyword>
<dbReference type="OrthoDB" id="419598at2759"/>
<dbReference type="SUPFAM" id="SSF51735">
    <property type="entry name" value="NAD(P)-binding Rossmann-fold domains"/>
    <property type="match status" value="1"/>
</dbReference>
<name>A0A5M3YVT8_ASPTE</name>
<dbReference type="InterPro" id="IPR008030">
    <property type="entry name" value="NmrA-like"/>
</dbReference>
<dbReference type="Pfam" id="PF05368">
    <property type="entry name" value="NmrA"/>
    <property type="match status" value="1"/>
</dbReference>
<dbReference type="Proteomes" id="UP000452235">
    <property type="component" value="Unassembled WGS sequence"/>
</dbReference>
<feature type="domain" description="NmrA-like" evidence="1">
    <location>
        <begin position="6"/>
        <end position="236"/>
    </location>
</feature>
<dbReference type="PANTHER" id="PTHR47129:SF1">
    <property type="entry name" value="NMRA-LIKE DOMAIN-CONTAINING PROTEIN"/>
    <property type="match status" value="1"/>
</dbReference>
<evidence type="ECO:0000313" key="3">
    <source>
        <dbReference type="Proteomes" id="UP000452235"/>
    </source>
</evidence>
<organism evidence="2 3">
    <name type="scientific">Aspergillus terreus</name>
    <dbReference type="NCBI Taxonomy" id="33178"/>
    <lineage>
        <taxon>Eukaryota</taxon>
        <taxon>Fungi</taxon>
        <taxon>Dikarya</taxon>
        <taxon>Ascomycota</taxon>
        <taxon>Pezizomycotina</taxon>
        <taxon>Eurotiomycetes</taxon>
        <taxon>Eurotiomycetidae</taxon>
        <taxon>Eurotiales</taxon>
        <taxon>Aspergillaceae</taxon>
        <taxon>Aspergillus</taxon>
        <taxon>Aspergillus subgen. Circumdati</taxon>
    </lineage>
</organism>
<sequence>MTLKYLIAGATGGLGAEVLNYFINNVPAAEYAAGSSRESTRADFESRGIAFRHVSYDDPATLETAFADVENVLFVSTPTFDVERRNIQHKNVINAAKKMNVKHVWYTSLAFGGLRSDSKALVQQSHYATEQWLKESGINFTSIREAAYIDAFPIFINWYPESKRIALPIDGRVAFALRSELGEATARLMIQGGHDREIVLLTPKESITYSELVSVINETTGRQVKFEVVSGEEFVQWAAEKDPGGKDETFFRMVLTWHESIAKGDLATTDPLMGEVLGREATTPKNAVRKLLLENPDYTWHQNYPKRK</sequence>
<gene>
    <name evidence="2" type="ORF">ATEIFO6365_0002096600</name>
</gene>
<dbReference type="CDD" id="cd05269">
    <property type="entry name" value="TMR_SDR_a"/>
    <property type="match status" value="1"/>
</dbReference>
<protein>
    <submittedName>
        <fullName evidence="2">NmrA-like family protein</fullName>
    </submittedName>
</protein>
<accession>A0A5M3YVT8</accession>
<dbReference type="EMBL" id="BLJY01000002">
    <property type="protein sequence ID" value="GFF13855.1"/>
    <property type="molecule type" value="Genomic_DNA"/>
</dbReference>
<dbReference type="InterPro" id="IPR052718">
    <property type="entry name" value="NmrA-type_oxidoreductase"/>
</dbReference>
<dbReference type="Gene3D" id="3.40.50.720">
    <property type="entry name" value="NAD(P)-binding Rossmann-like Domain"/>
    <property type="match status" value="1"/>
</dbReference>
<comment type="caution">
    <text evidence="2">The sequence shown here is derived from an EMBL/GenBank/DDBJ whole genome shotgun (WGS) entry which is preliminary data.</text>
</comment>
<evidence type="ECO:0000313" key="2">
    <source>
        <dbReference type="EMBL" id="GFF13855.1"/>
    </source>
</evidence>